<dbReference type="GO" id="GO:0071111">
    <property type="term" value="F:cyclic-guanylate-specific phosphodiesterase activity"/>
    <property type="evidence" value="ECO:0007669"/>
    <property type="project" value="InterPro"/>
</dbReference>
<dbReference type="SMART" id="SM00448">
    <property type="entry name" value="REC"/>
    <property type="match status" value="1"/>
</dbReference>
<dbReference type="InterPro" id="IPR035919">
    <property type="entry name" value="EAL_sf"/>
</dbReference>
<organism evidence="4 5">
    <name type="scientific">Shackletoniella antarctica</name>
    <dbReference type="NCBI Taxonomy" id="268115"/>
    <lineage>
        <taxon>Bacteria</taxon>
        <taxon>Bacillati</taxon>
        <taxon>Cyanobacteriota</taxon>
        <taxon>Cyanophyceae</taxon>
        <taxon>Oculatellales</taxon>
        <taxon>Oculatellaceae</taxon>
        <taxon>Shackletoniella</taxon>
    </lineage>
</organism>
<comment type="caution">
    <text evidence="4">The sequence shown here is derived from an EMBL/GenBank/DDBJ whole genome shotgun (WGS) entry which is preliminary data.</text>
</comment>
<name>A0A2W4W259_9CYAN</name>
<keyword evidence="1" id="KW-0597">Phosphoprotein</keyword>
<dbReference type="Gene3D" id="3.40.50.2300">
    <property type="match status" value="1"/>
</dbReference>
<evidence type="ECO:0000313" key="4">
    <source>
        <dbReference type="EMBL" id="PZO38602.1"/>
    </source>
</evidence>
<accession>A0A2W4W259</accession>
<dbReference type="InterPro" id="IPR011006">
    <property type="entry name" value="CheY-like_superfamily"/>
</dbReference>
<dbReference type="AlphaFoldDB" id="A0A2W4W259"/>
<dbReference type="PROSITE" id="PS50110">
    <property type="entry name" value="RESPONSE_REGULATORY"/>
    <property type="match status" value="1"/>
</dbReference>
<dbReference type="InterPro" id="IPR050706">
    <property type="entry name" value="Cyclic-di-GMP_PDE-like"/>
</dbReference>
<dbReference type="SMART" id="SM00052">
    <property type="entry name" value="EAL"/>
    <property type="match status" value="1"/>
</dbReference>
<evidence type="ECO:0000259" key="2">
    <source>
        <dbReference type="PROSITE" id="PS50110"/>
    </source>
</evidence>
<dbReference type="PROSITE" id="PS50883">
    <property type="entry name" value="EAL"/>
    <property type="match status" value="1"/>
</dbReference>
<dbReference type="Pfam" id="PF00563">
    <property type="entry name" value="EAL"/>
    <property type="match status" value="1"/>
</dbReference>
<dbReference type="Proteomes" id="UP000249081">
    <property type="component" value="Unassembled WGS sequence"/>
</dbReference>
<dbReference type="PANTHER" id="PTHR33121">
    <property type="entry name" value="CYCLIC DI-GMP PHOSPHODIESTERASE PDEF"/>
    <property type="match status" value="1"/>
</dbReference>
<dbReference type="SUPFAM" id="SSF52172">
    <property type="entry name" value="CheY-like"/>
    <property type="match status" value="1"/>
</dbReference>
<evidence type="ECO:0000259" key="3">
    <source>
        <dbReference type="PROSITE" id="PS50883"/>
    </source>
</evidence>
<dbReference type="EMBL" id="QBMN01000101">
    <property type="protein sequence ID" value="PZO38602.1"/>
    <property type="molecule type" value="Genomic_DNA"/>
</dbReference>
<dbReference type="InterPro" id="IPR001789">
    <property type="entry name" value="Sig_transdc_resp-reg_receiver"/>
</dbReference>
<feature type="domain" description="Response regulatory" evidence="2">
    <location>
        <begin position="9"/>
        <end position="128"/>
    </location>
</feature>
<reference evidence="4 5" key="2">
    <citation type="submission" date="2018-06" db="EMBL/GenBank/DDBJ databases">
        <title>Metagenomic assembly of (sub)arctic Cyanobacteria and their associated microbiome from non-axenic cultures.</title>
        <authorList>
            <person name="Baurain D."/>
        </authorList>
    </citation>
    <scope>NUCLEOTIDE SEQUENCE [LARGE SCALE GENOMIC DNA]</scope>
    <source>
        <strain evidence="4">ULC041bin1</strain>
    </source>
</reference>
<feature type="modified residue" description="4-aspartylphosphate" evidence="1">
    <location>
        <position position="58"/>
    </location>
</feature>
<dbReference type="Gene3D" id="3.20.20.450">
    <property type="entry name" value="EAL domain"/>
    <property type="match status" value="1"/>
</dbReference>
<feature type="domain" description="EAL" evidence="3">
    <location>
        <begin position="148"/>
        <end position="400"/>
    </location>
</feature>
<dbReference type="SUPFAM" id="SSF141868">
    <property type="entry name" value="EAL domain-like"/>
    <property type="match status" value="1"/>
</dbReference>
<dbReference type="InterPro" id="IPR001633">
    <property type="entry name" value="EAL_dom"/>
</dbReference>
<evidence type="ECO:0000256" key="1">
    <source>
        <dbReference type="PROSITE-ProRule" id="PRU00169"/>
    </source>
</evidence>
<proteinExistence type="predicted"/>
<dbReference type="PANTHER" id="PTHR33121:SF71">
    <property type="entry name" value="OXYGEN SENSOR PROTEIN DOSP"/>
    <property type="match status" value="1"/>
</dbReference>
<evidence type="ECO:0000313" key="5">
    <source>
        <dbReference type="Proteomes" id="UP000249081"/>
    </source>
</evidence>
<dbReference type="CDD" id="cd01948">
    <property type="entry name" value="EAL"/>
    <property type="match status" value="1"/>
</dbReference>
<dbReference type="Pfam" id="PF00072">
    <property type="entry name" value="Response_reg"/>
    <property type="match status" value="1"/>
</dbReference>
<protein>
    <submittedName>
        <fullName evidence="4">Diguanylate phosphodiesterase</fullName>
    </submittedName>
</protein>
<sequence length="412" mass="45269">MSQTIKQPRLLILDDDPEVGNFMVAIAQGVNFEALATTQAEDFFQALETWQPTHIALDLVMPDIDGIEILRQLGESACSATIIIISGIGSRVLEAAYRSAAKHGLTVTDTLPKPFLPEKLRSLLINSRVALASGFSVTKAHRVPSAQQAVTVVALITAIEKKEIEVWYQPKINCKTGTPAGFEALARWLHPEVGLILPDHFIPFAEQSGLIDMLTDHIFDQALEWFSTYSSQSDIFLSLNISAHSLSDMQLADRIMAICQTHAVATDRIILEMTETSAMTDPTTTLDLLTRLRIKGLNLSIDDFGTGYSSMIRLVQLPFSELKVDKMFVINVAQSTESQNVIRAIIGLGHSLGLRITAEGVEDQAAFQFLQDEGCDLAQGYWFARPMNGAQAAQWQLAWPTATLESSQLAKP</sequence>
<gene>
    <name evidence="4" type="ORF">DCF17_14410</name>
</gene>
<reference evidence="5" key="1">
    <citation type="submission" date="2018-04" db="EMBL/GenBank/DDBJ databases">
        <authorList>
            <person name="Cornet L."/>
        </authorList>
    </citation>
    <scope>NUCLEOTIDE SEQUENCE [LARGE SCALE GENOMIC DNA]</scope>
</reference>
<dbReference type="GO" id="GO:0000160">
    <property type="term" value="P:phosphorelay signal transduction system"/>
    <property type="evidence" value="ECO:0007669"/>
    <property type="project" value="InterPro"/>
</dbReference>